<dbReference type="InterPro" id="IPR040115">
    <property type="entry name" value="Lnp"/>
</dbReference>
<comment type="function">
    <text evidence="1">Plays a role in determining ER morphology.</text>
</comment>
<comment type="subcellular location">
    <subcellularLocation>
        <location evidence="1">Endoplasmic reticulum membrane</location>
        <topology evidence="1">Multi-pass membrane protein</topology>
    </subcellularLocation>
</comment>
<dbReference type="EMBL" id="CP059248">
    <property type="protein sequence ID" value="QLL32452.1"/>
    <property type="molecule type" value="Genomic_DNA"/>
</dbReference>
<evidence type="ECO:0000259" key="2">
    <source>
        <dbReference type="Pfam" id="PF10058"/>
    </source>
</evidence>
<feature type="transmembrane region" description="Helical" evidence="1">
    <location>
        <begin position="75"/>
        <end position="96"/>
    </location>
</feature>
<dbReference type="AlphaFoldDB" id="A0A7G3ZG16"/>
<proteinExistence type="inferred from homology"/>
<dbReference type="PANTHER" id="PTHR22166:SF12">
    <property type="entry name" value="ENDOPLASMIC RETICULUM JUNCTION FORMATION PROTEIN LUNAPARK"/>
    <property type="match status" value="1"/>
</dbReference>
<evidence type="ECO:0000313" key="4">
    <source>
        <dbReference type="Proteomes" id="UP000515788"/>
    </source>
</evidence>
<dbReference type="GO" id="GO:0071788">
    <property type="term" value="P:endoplasmic reticulum tubular network maintenance"/>
    <property type="evidence" value="ECO:0007669"/>
    <property type="project" value="UniProtKB-UniRule"/>
</dbReference>
<reference evidence="3 4" key="1">
    <citation type="submission" date="2020-06" db="EMBL/GenBank/DDBJ databases">
        <title>The yeast mating-type switching endonuclease HO is a domesticated member of an unorthodox homing genetic element family.</title>
        <authorList>
            <person name="Coughlan A.Y."/>
            <person name="Lombardi L."/>
            <person name="Braun-Galleani S."/>
            <person name="Martos A.R."/>
            <person name="Galeote V."/>
            <person name="Bigey F."/>
            <person name="Dequin S."/>
            <person name="Byrne K.P."/>
            <person name="Wolfe K.H."/>
        </authorList>
    </citation>
    <scope>NUCLEOTIDE SEQUENCE [LARGE SCALE GENOMIC DNA]</scope>
    <source>
        <strain evidence="3 4">CBS764</strain>
    </source>
</reference>
<name>A0A7G3ZG16_9SACH</name>
<sequence>MFSTIRNWGSGSKRTLVQRYTDELSQITGEIHELDRSLKTSQQAMDNMQSVLTYNGSGLVISVFAYLYWKWDGNWFRIAAGVAACIALLAVVKYTAYRTGQWNRSRQSRKLAKLRALHQEKLEKLKEETNYHATNSIIQRFSQGEDQSEDAMILMDEELRDKYRELSDLKDELAQFKQEDKLNDKKERDKWFDKVINALAGGDTVNRMFLPIACPKCKAQTGAYRLGNLAFRYVCPVCGYAEPQQAPVEEKSR</sequence>
<evidence type="ECO:0000313" key="3">
    <source>
        <dbReference type="EMBL" id="QLL32452.1"/>
    </source>
</evidence>
<keyword evidence="1" id="KW-0863">Zinc-finger</keyword>
<gene>
    <name evidence="3" type="ORF">HG536_0C06210</name>
</gene>
<dbReference type="GO" id="GO:0008270">
    <property type="term" value="F:zinc ion binding"/>
    <property type="evidence" value="ECO:0007669"/>
    <property type="project" value="UniProtKB-KW"/>
</dbReference>
<protein>
    <recommendedName>
        <fullName evidence="1">Endoplasmic reticulum junction formation protein lunapark</fullName>
    </recommendedName>
</protein>
<comment type="domain">
    <text evidence="1">The C4-type zinc finger motif is necessary both for its ER three-way tubular junction localization and formation.</text>
</comment>
<comment type="similarity">
    <text evidence="1">Belongs to the lunapark family.</text>
</comment>
<keyword evidence="1" id="KW-1133">Transmembrane helix</keyword>
<dbReference type="Proteomes" id="UP000515788">
    <property type="component" value="Chromosome 3"/>
</dbReference>
<keyword evidence="1" id="KW-0812">Transmembrane</keyword>
<keyword evidence="4" id="KW-1185">Reference proteome</keyword>
<dbReference type="RefSeq" id="XP_037139127.1">
    <property type="nucleotide sequence ID" value="XM_037283231.1"/>
</dbReference>
<feature type="domain" description="Lunapark zinc ribbon" evidence="2">
    <location>
        <begin position="191"/>
        <end position="240"/>
    </location>
</feature>
<evidence type="ECO:0000256" key="1">
    <source>
        <dbReference type="RuleBase" id="RU367073"/>
    </source>
</evidence>
<dbReference type="Pfam" id="PF10058">
    <property type="entry name" value="Zn_ribbon_10"/>
    <property type="match status" value="1"/>
</dbReference>
<organism evidence="3 4">
    <name type="scientific">Torulaspora globosa</name>
    <dbReference type="NCBI Taxonomy" id="48254"/>
    <lineage>
        <taxon>Eukaryota</taxon>
        <taxon>Fungi</taxon>
        <taxon>Dikarya</taxon>
        <taxon>Ascomycota</taxon>
        <taxon>Saccharomycotina</taxon>
        <taxon>Saccharomycetes</taxon>
        <taxon>Saccharomycetales</taxon>
        <taxon>Saccharomycetaceae</taxon>
        <taxon>Torulaspora</taxon>
    </lineage>
</organism>
<keyword evidence="1" id="KW-0862">Zinc</keyword>
<keyword evidence="1" id="KW-0256">Endoplasmic reticulum</keyword>
<keyword evidence="1" id="KW-0479">Metal-binding</keyword>
<dbReference type="GO" id="GO:0098826">
    <property type="term" value="C:endoplasmic reticulum tubular network membrane"/>
    <property type="evidence" value="ECO:0007669"/>
    <property type="project" value="UniProtKB-UniRule"/>
</dbReference>
<dbReference type="GO" id="GO:1903373">
    <property type="term" value="P:positive regulation of endoplasmic reticulum tubular network organization"/>
    <property type="evidence" value="ECO:0007669"/>
    <property type="project" value="UniProtKB-UniRule"/>
</dbReference>
<accession>A0A7G3ZG16</accession>
<dbReference type="KEGG" id="tgb:HG536_0C06210"/>
<dbReference type="OrthoDB" id="1725934at2759"/>
<feature type="transmembrane region" description="Helical" evidence="1">
    <location>
        <begin position="51"/>
        <end position="69"/>
    </location>
</feature>
<dbReference type="InterPro" id="IPR019273">
    <property type="entry name" value="Lunapark_Znf"/>
</dbReference>
<dbReference type="GeneID" id="59325588"/>
<dbReference type="PANTHER" id="PTHR22166">
    <property type="entry name" value="ENDOPLASMIC RETICULUM JUNCTION FORMATION PROTEIN LUNAPARK"/>
    <property type="match status" value="1"/>
</dbReference>
<keyword evidence="1" id="KW-0472">Membrane</keyword>